<dbReference type="Proteomes" id="UP000257045">
    <property type="component" value="Unassembled WGS sequence"/>
</dbReference>
<evidence type="ECO:0000313" key="2">
    <source>
        <dbReference type="Proteomes" id="UP000257045"/>
    </source>
</evidence>
<dbReference type="PANTHER" id="PTHR39662:SF1">
    <property type="entry name" value="DUF354 DOMAIN-CONTAINING PROTEIN"/>
    <property type="match status" value="1"/>
</dbReference>
<dbReference type="SUPFAM" id="SSF53756">
    <property type="entry name" value="UDP-Glycosyltransferase/glycogen phosphorylase"/>
    <property type="match status" value="1"/>
</dbReference>
<evidence type="ECO:0008006" key="3">
    <source>
        <dbReference type="Google" id="ProtNLM"/>
    </source>
</evidence>
<dbReference type="InterPro" id="IPR007152">
    <property type="entry name" value="DUF354"/>
</dbReference>
<dbReference type="Pfam" id="PF04007">
    <property type="entry name" value="DUF354"/>
    <property type="match status" value="1"/>
</dbReference>
<dbReference type="PIRSF" id="PIRSF005357">
    <property type="entry name" value="UCP005357"/>
    <property type="match status" value="1"/>
</dbReference>
<gene>
    <name evidence="1" type="ORF">CQA58_02450</name>
</gene>
<comment type="caution">
    <text evidence="1">The sequence shown here is derived from an EMBL/GenBank/DDBJ whole genome shotgun (WGS) entry which is preliminary data.</text>
</comment>
<dbReference type="OrthoDB" id="129163at2"/>
<dbReference type="EMBL" id="NXLV01000003">
    <property type="protein sequence ID" value="RDU71427.1"/>
    <property type="molecule type" value="Genomic_DNA"/>
</dbReference>
<organism evidence="1 2">
    <name type="scientific">Helicobacter brantae</name>
    <dbReference type="NCBI Taxonomy" id="375927"/>
    <lineage>
        <taxon>Bacteria</taxon>
        <taxon>Pseudomonadati</taxon>
        <taxon>Campylobacterota</taxon>
        <taxon>Epsilonproteobacteria</taxon>
        <taxon>Campylobacterales</taxon>
        <taxon>Helicobacteraceae</taxon>
        <taxon>Helicobacter</taxon>
    </lineage>
</organism>
<evidence type="ECO:0000313" key="1">
    <source>
        <dbReference type="EMBL" id="RDU71427.1"/>
    </source>
</evidence>
<sequence>MIWLDITDPKYVLFFKEMIPSLSKLSPLLITTRAGEGYSECHNLLNLFGIEAHKIGSYGGNTKLGKLQARMQRQEGFLKLFENLGEIPRLFITGASVEGVQCAYGLGIPVVNFADTPIAGHSFDLNLITILSRLTLPLSDLVFRPFVVPSECYEAMGLKRENILSYGFIDVALWLKNLRAGEDFRKKLNINLSLPTILVREEEYKAHYVKEKLPIIYESIALLSENIEANIVIMPRYDSLELKERFLGSKNVYILEEKLEPREFYPYIDLLIGGGGTMNLESCYLGIPTISTRSLLLFHDMYLIENGLMIHTKTPQEVLSHTQKILSSFNPHKNRHHLDFQTSLFERENAGFERIITQIKQRYKL</sequence>
<reference evidence="1 2" key="1">
    <citation type="submission" date="2018-04" db="EMBL/GenBank/DDBJ databases">
        <title>Novel Campyloabacter and Helicobacter Species and Strains.</title>
        <authorList>
            <person name="Mannion A.J."/>
            <person name="Shen Z."/>
            <person name="Fox J.G."/>
        </authorList>
    </citation>
    <scope>NUCLEOTIDE SEQUENCE [LARGE SCALE GENOMIC DNA]</scope>
    <source>
        <strain evidence="1 2">MIT 04-9366</strain>
    </source>
</reference>
<accession>A0A3D8J1N6</accession>
<proteinExistence type="predicted"/>
<dbReference type="RefSeq" id="WP_115569139.1">
    <property type="nucleotide sequence ID" value="NZ_NXLV01000003.1"/>
</dbReference>
<dbReference type="PANTHER" id="PTHR39662">
    <property type="entry name" value="DUF354 DOMAIN-CONTAINING PROTEIN-RELATED"/>
    <property type="match status" value="1"/>
</dbReference>
<protein>
    <recommendedName>
        <fullName evidence="3">DUF354 domain-containing protein</fullName>
    </recommendedName>
</protein>
<name>A0A3D8J1N6_9HELI</name>
<dbReference type="AlphaFoldDB" id="A0A3D8J1N6"/>
<keyword evidence="2" id="KW-1185">Reference proteome</keyword>